<protein>
    <submittedName>
        <fullName evidence="2">Uncharacterized protein</fullName>
    </submittedName>
</protein>
<feature type="region of interest" description="Disordered" evidence="1">
    <location>
        <begin position="1"/>
        <end position="45"/>
    </location>
</feature>
<evidence type="ECO:0000313" key="2">
    <source>
        <dbReference type="EMBL" id="KAG0591681.1"/>
    </source>
</evidence>
<comment type="caution">
    <text evidence="2">The sequence shown here is derived from an EMBL/GenBank/DDBJ whole genome shotgun (WGS) entry which is preliminary data.</text>
</comment>
<dbReference type="Proteomes" id="UP000822688">
    <property type="component" value="Chromosome 1"/>
</dbReference>
<reference evidence="2" key="1">
    <citation type="submission" date="2020-06" db="EMBL/GenBank/DDBJ databases">
        <title>WGS assembly of Ceratodon purpureus strain R40.</title>
        <authorList>
            <person name="Carey S.B."/>
            <person name="Jenkins J."/>
            <person name="Shu S."/>
            <person name="Lovell J.T."/>
            <person name="Sreedasyam A."/>
            <person name="Maumus F."/>
            <person name="Tiley G.P."/>
            <person name="Fernandez-Pozo N."/>
            <person name="Barry K."/>
            <person name="Chen C."/>
            <person name="Wang M."/>
            <person name="Lipzen A."/>
            <person name="Daum C."/>
            <person name="Saski C.A."/>
            <person name="Payton A.C."/>
            <person name="Mcbreen J.C."/>
            <person name="Conrad R.E."/>
            <person name="Kollar L.M."/>
            <person name="Olsson S."/>
            <person name="Huttunen S."/>
            <person name="Landis J.B."/>
            <person name="Wickett N.J."/>
            <person name="Johnson M.G."/>
            <person name="Rensing S.A."/>
            <person name="Grimwood J."/>
            <person name="Schmutz J."/>
            <person name="Mcdaniel S.F."/>
        </authorList>
    </citation>
    <scope>NUCLEOTIDE SEQUENCE</scope>
    <source>
        <strain evidence="2">R40</strain>
    </source>
</reference>
<name>A0A8T0JAC5_CERPU</name>
<dbReference type="EMBL" id="CM026421">
    <property type="protein sequence ID" value="KAG0591681.1"/>
    <property type="molecule type" value="Genomic_DNA"/>
</dbReference>
<organism evidence="2 3">
    <name type="scientific">Ceratodon purpureus</name>
    <name type="common">Fire moss</name>
    <name type="synonym">Dicranum purpureum</name>
    <dbReference type="NCBI Taxonomy" id="3225"/>
    <lineage>
        <taxon>Eukaryota</taxon>
        <taxon>Viridiplantae</taxon>
        <taxon>Streptophyta</taxon>
        <taxon>Embryophyta</taxon>
        <taxon>Bryophyta</taxon>
        <taxon>Bryophytina</taxon>
        <taxon>Bryopsida</taxon>
        <taxon>Dicranidae</taxon>
        <taxon>Pseudoditrichales</taxon>
        <taxon>Ditrichaceae</taxon>
        <taxon>Ceratodon</taxon>
    </lineage>
</organism>
<evidence type="ECO:0000256" key="1">
    <source>
        <dbReference type="SAM" id="MobiDB-lite"/>
    </source>
</evidence>
<sequence>LNLPSRSQNDPPVQSPPLHQPTASPLQNPIPRALRRRPTSTSPNNLLCLLSPAAVALSLLNEQPPQRPVLLHVAVVLVHVPSRQRHAHHHRYPCLQRRHQLHELEHHLGHQLHELVQPPRRTTCARIPRLSLRLHRSEAYP</sequence>
<accession>A0A8T0JAC5</accession>
<gene>
    <name evidence="2" type="ORF">KC19_1G192500</name>
</gene>
<proteinExistence type="predicted"/>
<evidence type="ECO:0000313" key="3">
    <source>
        <dbReference type="Proteomes" id="UP000822688"/>
    </source>
</evidence>
<dbReference type="AlphaFoldDB" id="A0A8T0JAC5"/>
<feature type="non-terminal residue" evidence="2">
    <location>
        <position position="1"/>
    </location>
</feature>
<feature type="compositionally biased region" description="Polar residues" evidence="1">
    <location>
        <begin position="1"/>
        <end position="12"/>
    </location>
</feature>
<keyword evidence="3" id="KW-1185">Reference proteome</keyword>